<protein>
    <submittedName>
        <fullName evidence="1">Uncharacterized protein</fullName>
    </submittedName>
</protein>
<dbReference type="EMBL" id="JADOEL010000005">
    <property type="protein sequence ID" value="MBF8177831.1"/>
    <property type="molecule type" value="Genomic_DNA"/>
</dbReference>
<evidence type="ECO:0000313" key="1">
    <source>
        <dbReference type="EMBL" id="MBF8177831.1"/>
    </source>
</evidence>
<accession>A0ABS0ESL5</accession>
<evidence type="ECO:0000313" key="2">
    <source>
        <dbReference type="Proteomes" id="UP000657372"/>
    </source>
</evidence>
<proteinExistence type="predicted"/>
<reference evidence="1 2" key="1">
    <citation type="submission" date="2020-11" db="EMBL/GenBank/DDBJ databases">
        <title>WGS of Herminiimonas contaminans strain Marseille-Q4544 isolated from planarians Schmidtea mediterranea.</title>
        <authorList>
            <person name="Kangale L."/>
        </authorList>
    </citation>
    <scope>NUCLEOTIDE SEQUENCE [LARGE SCALE GENOMIC DNA]</scope>
    <source>
        <strain evidence="1 2">Marseille-Q4544</strain>
    </source>
</reference>
<organism evidence="1 2">
    <name type="scientific">Herminiimonas contaminans</name>
    <dbReference type="NCBI Taxonomy" id="1111140"/>
    <lineage>
        <taxon>Bacteria</taxon>
        <taxon>Pseudomonadati</taxon>
        <taxon>Pseudomonadota</taxon>
        <taxon>Betaproteobacteria</taxon>
        <taxon>Burkholderiales</taxon>
        <taxon>Oxalobacteraceae</taxon>
        <taxon>Herminiimonas</taxon>
    </lineage>
</organism>
<comment type="caution">
    <text evidence="1">The sequence shown here is derived from an EMBL/GenBank/DDBJ whole genome shotgun (WGS) entry which is preliminary data.</text>
</comment>
<dbReference type="Proteomes" id="UP000657372">
    <property type="component" value="Unassembled WGS sequence"/>
</dbReference>
<name>A0ABS0ESL5_9BURK</name>
<sequence>MNTQRINLMPRLEGPAVVPASLIKKIKSYRDVCRLALANSRVKNMTRATICERTGMRPSHASDYFSDRDLDERGHEMRDMPAKYIPAFEEAVGNTFVSQWIAMQSQLTILEAQIAEQKATA</sequence>
<gene>
    <name evidence="1" type="ORF">IXC47_09075</name>
</gene>
<dbReference type="RefSeq" id="WP_195875380.1">
    <property type="nucleotide sequence ID" value="NZ_JADOEL010000005.1"/>
</dbReference>
<keyword evidence="2" id="KW-1185">Reference proteome</keyword>